<dbReference type="Proteomes" id="UP000223913">
    <property type="component" value="Unassembled WGS sequence"/>
</dbReference>
<dbReference type="PANTHER" id="PTHR35309:SF4">
    <property type="entry name" value="TOCOPHEROL CYCLASE"/>
    <property type="match status" value="1"/>
</dbReference>
<proteinExistence type="predicted"/>
<keyword evidence="2" id="KW-1185">Reference proteome</keyword>
<dbReference type="RefSeq" id="WP_099153033.1">
    <property type="nucleotide sequence ID" value="NZ_PDUD01000030.1"/>
</dbReference>
<evidence type="ECO:0008006" key="3">
    <source>
        <dbReference type="Google" id="ProtNLM"/>
    </source>
</evidence>
<organism evidence="1 2">
    <name type="scientific">Flavilitoribacter nigricans (strain ATCC 23147 / DSM 23189 / NBRC 102662 / NCIMB 1420 / SS-2)</name>
    <name type="common">Lewinella nigricans</name>
    <dbReference type="NCBI Taxonomy" id="1122177"/>
    <lineage>
        <taxon>Bacteria</taxon>
        <taxon>Pseudomonadati</taxon>
        <taxon>Bacteroidota</taxon>
        <taxon>Saprospiria</taxon>
        <taxon>Saprospirales</taxon>
        <taxon>Lewinellaceae</taxon>
        <taxon>Flavilitoribacter</taxon>
    </lineage>
</organism>
<dbReference type="GO" id="GO:0009976">
    <property type="term" value="F:tocopherol cyclase activity"/>
    <property type="evidence" value="ECO:0007669"/>
    <property type="project" value="InterPro"/>
</dbReference>
<accession>A0A2D0N5C8</accession>
<gene>
    <name evidence="1" type="ORF">CRP01_25320</name>
</gene>
<sequence>MQNTLRRIRSVWYPDRYHGWGRQSNYFEGWYFKIVDPTEQYAFALIPGIAMDQAGKQQAFIQRLDGKAGTSAFHEFKAAVFQPEFDRFAVRIGTNFFSAGKMQLDLPELQGTLHFDNLYPWPKMLGAPGIMGWYSFVPFMECYHGVVSVDHAIRGELEVYGRKVDFTGGRGYIEKDWGRSFPSSWIWMQTNHFGTDRRISLMASVANIPWLKSHFIGCIVGFLLDDRLYRFATYTGAKMKVDIREHGVDLVFSDRKYRLEISAEQGHTGSLVSPISGKMTGKVNESMQATVAVKLYEGKELLFEGTGKNAGLELAGAVTDLV</sequence>
<dbReference type="SUPFAM" id="SSF159245">
    <property type="entry name" value="AttH-like"/>
    <property type="match status" value="1"/>
</dbReference>
<dbReference type="PANTHER" id="PTHR35309">
    <property type="match status" value="1"/>
</dbReference>
<dbReference type="Pfam" id="PF14249">
    <property type="entry name" value="Tocopherol_cycl"/>
    <property type="match status" value="1"/>
</dbReference>
<protein>
    <recommendedName>
        <fullName evidence="3">Tocopherol cyclase</fullName>
    </recommendedName>
</protein>
<dbReference type="EMBL" id="PDUD01000030">
    <property type="protein sequence ID" value="PHN03705.1"/>
    <property type="molecule type" value="Genomic_DNA"/>
</dbReference>
<name>A0A2D0N5C8_FLAN2</name>
<dbReference type="InterPro" id="IPR025893">
    <property type="entry name" value="Tocopherol_cyclase"/>
</dbReference>
<reference evidence="1 2" key="1">
    <citation type="submission" date="2017-10" db="EMBL/GenBank/DDBJ databases">
        <title>The draft genome sequence of Lewinella nigricans NBRC 102662.</title>
        <authorList>
            <person name="Wang K."/>
        </authorList>
    </citation>
    <scope>NUCLEOTIDE SEQUENCE [LARGE SCALE GENOMIC DNA]</scope>
    <source>
        <strain evidence="1 2">NBRC 102662</strain>
    </source>
</reference>
<comment type="caution">
    <text evidence="1">The sequence shown here is derived from an EMBL/GenBank/DDBJ whole genome shotgun (WGS) entry which is preliminary data.</text>
</comment>
<evidence type="ECO:0000313" key="1">
    <source>
        <dbReference type="EMBL" id="PHN03705.1"/>
    </source>
</evidence>
<dbReference type="OrthoDB" id="9772627at2"/>
<evidence type="ECO:0000313" key="2">
    <source>
        <dbReference type="Proteomes" id="UP000223913"/>
    </source>
</evidence>
<dbReference type="AlphaFoldDB" id="A0A2D0N5C8"/>